<evidence type="ECO:0000313" key="1">
    <source>
        <dbReference type="EMBL" id="APH04862.1"/>
    </source>
</evidence>
<dbReference type="Proteomes" id="UP000181936">
    <property type="component" value="Chromosome"/>
</dbReference>
<dbReference type="STRING" id="1547283.A9C19_08940"/>
<dbReference type="RefSeq" id="WP_072579656.1">
    <property type="nucleotide sequence ID" value="NZ_CP016020.1"/>
</dbReference>
<keyword evidence="2" id="KW-1185">Reference proteome</keyword>
<dbReference type="EMBL" id="CP016020">
    <property type="protein sequence ID" value="APH04862.1"/>
    <property type="molecule type" value="Genomic_DNA"/>
</dbReference>
<dbReference type="KEGG" id="bwh:A9C19_08940"/>
<name>A0A1L3MRC7_9BACI</name>
<dbReference type="AlphaFoldDB" id="A0A1L3MRC7"/>
<dbReference type="Pfam" id="PF19991">
    <property type="entry name" value="HMA_2"/>
    <property type="match status" value="1"/>
</dbReference>
<protein>
    <submittedName>
        <fullName evidence="1">Uncharacterized protein</fullName>
    </submittedName>
</protein>
<gene>
    <name evidence="1" type="ORF">A9C19_08940</name>
</gene>
<dbReference type="OrthoDB" id="2293953at2"/>
<evidence type="ECO:0000313" key="2">
    <source>
        <dbReference type="Proteomes" id="UP000181936"/>
    </source>
</evidence>
<reference evidence="1 2" key="1">
    <citation type="journal article" date="2016" name="Sci. Rep.">
        <title>Complete genome sequence and transcriptomic analysis of a novel marine strain Bacillus weihaiensis reveals the mechanism of brown algae degradation.</title>
        <authorList>
            <person name="Zhu Y."/>
            <person name="Chen P."/>
            <person name="Bao Y."/>
            <person name="Men Y."/>
            <person name="Zeng Y."/>
            <person name="Yang J."/>
            <person name="Sun J."/>
            <person name="Sun Y."/>
        </authorList>
    </citation>
    <scope>NUCLEOTIDE SEQUENCE [LARGE SCALE GENOMIC DNA]</scope>
    <source>
        <strain evidence="1 2">Alg07</strain>
    </source>
</reference>
<sequence>MIQSILTFGASFLAPKLMAGIQNEKVQVLHALPGRVRLQCDRWKNNYTATNLEKAFKTIPLVTDVRASPITGSLLLTFATQKLTPEQFDNIVKSAVQVSVASYPELQADLMNILKNVIQTIDVTMKKQTGGKVDIDSLLSVVLMINGILKFPAQPAFSSSLLYWAYTIITKKK</sequence>
<organism evidence="1 2">
    <name type="scientific">Bacillus weihaiensis</name>
    <dbReference type="NCBI Taxonomy" id="1547283"/>
    <lineage>
        <taxon>Bacteria</taxon>
        <taxon>Bacillati</taxon>
        <taxon>Bacillota</taxon>
        <taxon>Bacilli</taxon>
        <taxon>Bacillales</taxon>
        <taxon>Bacillaceae</taxon>
        <taxon>Bacillus</taxon>
    </lineage>
</organism>
<proteinExistence type="predicted"/>
<accession>A0A1L3MRC7</accession>